<evidence type="ECO:0000313" key="3">
    <source>
        <dbReference type="Proteomes" id="UP000270034"/>
    </source>
</evidence>
<dbReference type="KEGG" id="aot:AcetOri_orf00040p"/>
<evidence type="ECO:0000256" key="1">
    <source>
        <dbReference type="SAM" id="Phobius"/>
    </source>
</evidence>
<organism evidence="2 3">
    <name type="scientific">Acetobacter orientalis</name>
    <dbReference type="NCBI Taxonomy" id="146474"/>
    <lineage>
        <taxon>Bacteria</taxon>
        <taxon>Pseudomonadati</taxon>
        <taxon>Pseudomonadota</taxon>
        <taxon>Alphaproteobacteria</taxon>
        <taxon>Acetobacterales</taxon>
        <taxon>Acetobacteraceae</taxon>
        <taxon>Acetobacter</taxon>
    </lineage>
</organism>
<keyword evidence="2" id="KW-0614">Plasmid</keyword>
<reference evidence="2 3" key="1">
    <citation type="submission" date="2018-02" db="EMBL/GenBank/DDBJ databases">
        <title>Acetobacter orientalis genome.</title>
        <authorList>
            <person name="Nakashima N."/>
            <person name="Tamura T."/>
        </authorList>
    </citation>
    <scope>NUCLEOTIDE SEQUENCE [LARGE SCALE GENOMIC DNA]</scope>
    <source>
        <strain evidence="2 3">FAN1</strain>
        <plasmid evidence="3">paof1 fan1 dna</plasmid>
    </source>
</reference>
<evidence type="ECO:0000313" key="2">
    <source>
        <dbReference type="EMBL" id="BBC81718.1"/>
    </source>
</evidence>
<sequence length="97" mass="11360">MRHYSTEMVATYSEIQRLTQHLTSDAHLRQSEYEKIADNLAALNTTLAETKTVLHNFKLNQKTRTKTTKEIFIIISLLFSSLFISYESIRIFIYSIQ</sequence>
<gene>
    <name evidence="2" type="ORF">AcetOrient_orf00040p</name>
</gene>
<feature type="transmembrane region" description="Helical" evidence="1">
    <location>
        <begin position="71"/>
        <end position="93"/>
    </location>
</feature>
<geneLocation type="plasmid" evidence="3">
    <name>paof1 fan1 dna</name>
</geneLocation>
<accession>A0A2Z5ZM68</accession>
<dbReference type="EMBL" id="AP018516">
    <property type="protein sequence ID" value="BBC81718.1"/>
    <property type="molecule type" value="Genomic_DNA"/>
</dbReference>
<dbReference type="AlphaFoldDB" id="A0A2Z5ZM68"/>
<protein>
    <submittedName>
        <fullName evidence="2">Uncharacterized protein</fullName>
    </submittedName>
</protein>
<dbReference type="Proteomes" id="UP000270034">
    <property type="component" value="Plasmid pAOF1"/>
</dbReference>
<name>A0A2Z5ZM68_9PROT</name>
<proteinExistence type="predicted"/>
<keyword evidence="1" id="KW-1133">Transmembrane helix</keyword>
<keyword evidence="1" id="KW-0812">Transmembrane</keyword>
<keyword evidence="1" id="KW-0472">Membrane</keyword>